<proteinExistence type="predicted"/>
<dbReference type="PANTHER" id="PTHR43537">
    <property type="entry name" value="TRANSCRIPTIONAL REGULATOR, GNTR FAMILY"/>
    <property type="match status" value="1"/>
</dbReference>
<dbReference type="GO" id="GO:0003700">
    <property type="term" value="F:DNA-binding transcription factor activity"/>
    <property type="evidence" value="ECO:0007669"/>
    <property type="project" value="InterPro"/>
</dbReference>
<evidence type="ECO:0000256" key="1">
    <source>
        <dbReference type="ARBA" id="ARBA00023015"/>
    </source>
</evidence>
<dbReference type="EMBL" id="AWXA01000011">
    <property type="protein sequence ID" value="ERT61046.1"/>
    <property type="molecule type" value="Genomic_DNA"/>
</dbReference>
<dbReference type="SMART" id="SM00345">
    <property type="entry name" value="HTH_GNTR"/>
    <property type="match status" value="1"/>
</dbReference>
<keyword evidence="2" id="KW-0238">DNA-binding</keyword>
<keyword evidence="1" id="KW-0805">Transcription regulation</keyword>
<name>U7UP23_9FIRM</name>
<evidence type="ECO:0000259" key="4">
    <source>
        <dbReference type="PROSITE" id="PS50949"/>
    </source>
</evidence>
<dbReference type="PANTHER" id="PTHR43537:SF5">
    <property type="entry name" value="UXU OPERON TRANSCRIPTIONAL REGULATOR"/>
    <property type="match status" value="1"/>
</dbReference>
<dbReference type="PATRIC" id="fig|1111454.3.peg.693"/>
<dbReference type="PRINTS" id="PR00035">
    <property type="entry name" value="HTHGNTR"/>
</dbReference>
<accession>U7UP23</accession>
<gene>
    <name evidence="5" type="ORF">HMPREF1250_0603</name>
</gene>
<evidence type="ECO:0000256" key="2">
    <source>
        <dbReference type="ARBA" id="ARBA00023125"/>
    </source>
</evidence>
<evidence type="ECO:0000256" key="3">
    <source>
        <dbReference type="ARBA" id="ARBA00023163"/>
    </source>
</evidence>
<reference evidence="5 6" key="1">
    <citation type="submission" date="2013-09" db="EMBL/GenBank/DDBJ databases">
        <authorList>
            <person name="Durkin A.S."/>
            <person name="Haft D.R."/>
            <person name="McCorrison J."/>
            <person name="Torralba M."/>
            <person name="Gillis M."/>
            <person name="Haft D.H."/>
            <person name="Methe B."/>
            <person name="Sutton G."/>
            <person name="Nelson K.E."/>
        </authorList>
    </citation>
    <scope>NUCLEOTIDE SEQUENCE [LARGE SCALE GENOMIC DNA]</scope>
    <source>
        <strain evidence="5 6">BV3C16-1</strain>
    </source>
</reference>
<dbReference type="eggNOG" id="COG2186">
    <property type="taxonomic scope" value="Bacteria"/>
</dbReference>
<dbReference type="Proteomes" id="UP000017090">
    <property type="component" value="Unassembled WGS sequence"/>
</dbReference>
<dbReference type="InterPro" id="IPR008920">
    <property type="entry name" value="TF_FadR/GntR_C"/>
</dbReference>
<dbReference type="InterPro" id="IPR036390">
    <property type="entry name" value="WH_DNA-bd_sf"/>
</dbReference>
<dbReference type="GO" id="GO:0003677">
    <property type="term" value="F:DNA binding"/>
    <property type="evidence" value="ECO:0007669"/>
    <property type="project" value="UniProtKB-KW"/>
</dbReference>
<organism evidence="5 6">
    <name type="scientific">Megasphaera vaginalis</name>
    <name type="common">ex Srinivasan et al. 2021</name>
    <dbReference type="NCBI Taxonomy" id="1111454"/>
    <lineage>
        <taxon>Bacteria</taxon>
        <taxon>Bacillati</taxon>
        <taxon>Bacillota</taxon>
        <taxon>Negativicutes</taxon>
        <taxon>Veillonellales</taxon>
        <taxon>Veillonellaceae</taxon>
        <taxon>Megasphaera</taxon>
    </lineage>
</organism>
<dbReference type="OrthoDB" id="1972820at2"/>
<dbReference type="Gene3D" id="1.10.10.10">
    <property type="entry name" value="Winged helix-like DNA-binding domain superfamily/Winged helix DNA-binding domain"/>
    <property type="match status" value="1"/>
</dbReference>
<comment type="caution">
    <text evidence="5">The sequence shown here is derived from an EMBL/GenBank/DDBJ whole genome shotgun (WGS) entry which is preliminary data.</text>
</comment>
<dbReference type="Pfam" id="PF00392">
    <property type="entry name" value="GntR"/>
    <property type="match status" value="1"/>
</dbReference>
<dbReference type="InterPro" id="IPR036388">
    <property type="entry name" value="WH-like_DNA-bd_sf"/>
</dbReference>
<dbReference type="InterPro" id="IPR000524">
    <property type="entry name" value="Tscrpt_reg_HTH_GntR"/>
</dbReference>
<dbReference type="SUPFAM" id="SSF48008">
    <property type="entry name" value="GntR ligand-binding domain-like"/>
    <property type="match status" value="1"/>
</dbReference>
<dbReference type="InterPro" id="IPR011711">
    <property type="entry name" value="GntR_C"/>
</dbReference>
<dbReference type="AlphaFoldDB" id="U7UP23"/>
<keyword evidence="6" id="KW-1185">Reference proteome</keyword>
<evidence type="ECO:0000313" key="5">
    <source>
        <dbReference type="EMBL" id="ERT61046.1"/>
    </source>
</evidence>
<feature type="domain" description="HTH gntR-type" evidence="4">
    <location>
        <begin position="14"/>
        <end position="82"/>
    </location>
</feature>
<dbReference type="Pfam" id="PF07729">
    <property type="entry name" value="FCD"/>
    <property type="match status" value="1"/>
</dbReference>
<dbReference type="PROSITE" id="PS50949">
    <property type="entry name" value="HTH_GNTR"/>
    <property type="match status" value="1"/>
</dbReference>
<dbReference type="Gene3D" id="1.20.120.530">
    <property type="entry name" value="GntR ligand-binding domain-like"/>
    <property type="match status" value="1"/>
</dbReference>
<sequence>MTESRPYLKPIKNKSVVQQVVDGLTQALIEKTIRPGDRIPPEQDLADMFGVSRNSVREAIKILVSFGVLEIKRPEGTFVTKGISDSMIDPLLYGIILEDSESLGALKALREWIDIGIIRLNIIEATDKDIQALKAALAHFKEMTKTEDVEAVFEADNAFHEALSIGTHNSLFAKVAAVTRLLTKEIRYKTIRHMTRNHKLEELYDVHQELYCIIKGRVFNDVEKIIQKSYFYDEGALEE</sequence>
<protein>
    <submittedName>
        <fullName evidence="5">FCD domain protein</fullName>
    </submittedName>
</protein>
<dbReference type="SUPFAM" id="SSF46785">
    <property type="entry name" value="Winged helix' DNA-binding domain"/>
    <property type="match status" value="1"/>
</dbReference>
<dbReference type="CDD" id="cd07377">
    <property type="entry name" value="WHTH_GntR"/>
    <property type="match status" value="1"/>
</dbReference>
<dbReference type="STRING" id="1111454.HMPREF1250_0603"/>
<keyword evidence="3" id="KW-0804">Transcription</keyword>
<evidence type="ECO:0000313" key="6">
    <source>
        <dbReference type="Proteomes" id="UP000017090"/>
    </source>
</evidence>